<keyword evidence="3" id="KW-1185">Reference proteome</keyword>
<feature type="transmembrane region" description="Helical" evidence="1">
    <location>
        <begin position="17"/>
        <end position="34"/>
    </location>
</feature>
<dbReference type="EMBL" id="RJLM01000001">
    <property type="protein sequence ID" value="RWX57610.1"/>
    <property type="molecule type" value="Genomic_DNA"/>
</dbReference>
<keyword evidence="1" id="KW-1133">Transmembrane helix</keyword>
<evidence type="ECO:0000313" key="3">
    <source>
        <dbReference type="Proteomes" id="UP000287563"/>
    </source>
</evidence>
<keyword evidence="1" id="KW-0812">Transmembrane</keyword>
<proteinExistence type="predicted"/>
<gene>
    <name evidence="2" type="ORF">EDI28_06270</name>
</gene>
<evidence type="ECO:0000256" key="1">
    <source>
        <dbReference type="SAM" id="Phobius"/>
    </source>
</evidence>
<comment type="caution">
    <text evidence="2">The sequence shown here is derived from an EMBL/GenBank/DDBJ whole genome shotgun (WGS) entry which is preliminary data.</text>
</comment>
<accession>A0A444JX12</accession>
<protein>
    <submittedName>
        <fullName evidence="2">Uncharacterized protein</fullName>
    </submittedName>
</protein>
<organism evidence="2 3">
    <name type="scientific">Photobacterium chitinilyticum</name>
    <dbReference type="NCBI Taxonomy" id="2485123"/>
    <lineage>
        <taxon>Bacteria</taxon>
        <taxon>Pseudomonadati</taxon>
        <taxon>Pseudomonadota</taxon>
        <taxon>Gammaproteobacteria</taxon>
        <taxon>Vibrionales</taxon>
        <taxon>Vibrionaceae</taxon>
        <taxon>Photobacterium</taxon>
    </lineage>
</organism>
<dbReference type="Proteomes" id="UP000287563">
    <property type="component" value="Unassembled WGS sequence"/>
</dbReference>
<name>A0A444JX12_9GAMM</name>
<dbReference type="AlphaFoldDB" id="A0A444JX12"/>
<evidence type="ECO:0000313" key="2">
    <source>
        <dbReference type="EMBL" id="RWX57610.1"/>
    </source>
</evidence>
<sequence length="78" mass="8990">MGVIQKLTRHINHDARQIIPAILSVPLFMAYHIVSKILRNQYDEKSGIRYFFPAGKHKGFISKKTNEIKGLQQKAEII</sequence>
<reference evidence="2 3" key="1">
    <citation type="submission" date="2018-11" db="EMBL/GenBank/DDBJ databases">
        <title>Photobacterium sp. BEI247 sp. nov., a marine bacterium isolated from Yongle Blue Hole in the South China Sea.</title>
        <authorList>
            <person name="Wang X."/>
        </authorList>
    </citation>
    <scope>NUCLEOTIDE SEQUENCE [LARGE SCALE GENOMIC DNA]</scope>
    <source>
        <strain evidence="3">BEI247</strain>
    </source>
</reference>
<keyword evidence="1" id="KW-0472">Membrane</keyword>